<accession>A0A561CQY6</accession>
<reference evidence="2 3" key="1">
    <citation type="submission" date="2019-06" db="EMBL/GenBank/DDBJ databases">
        <title>Sorghum-associated microbial communities from plants grown in Nebraska, USA.</title>
        <authorList>
            <person name="Schachtman D."/>
        </authorList>
    </citation>
    <scope>NUCLEOTIDE SEQUENCE [LARGE SCALE GENOMIC DNA]</scope>
    <source>
        <strain evidence="2 3">2482</strain>
    </source>
</reference>
<dbReference type="InterPro" id="IPR015272">
    <property type="entry name" value="MoadD_C"/>
</dbReference>
<protein>
    <recommendedName>
        <fullName evidence="1">Molybdopterin cofactor biosynthesis MoaD-related C-terminal domain-containing protein</fullName>
    </recommendedName>
</protein>
<dbReference type="InterPro" id="IPR036473">
    <property type="entry name" value="Mopterin_CF_MoaD-rel_C_sf"/>
</dbReference>
<dbReference type="EMBL" id="VIVN01000014">
    <property type="protein sequence ID" value="TWD93643.1"/>
    <property type="molecule type" value="Genomic_DNA"/>
</dbReference>
<evidence type="ECO:0000313" key="3">
    <source>
        <dbReference type="Proteomes" id="UP000319671"/>
    </source>
</evidence>
<evidence type="ECO:0000259" key="1">
    <source>
        <dbReference type="Pfam" id="PF09189"/>
    </source>
</evidence>
<sequence>MVEKYLEFRGINKDHLGMYFQELGAKQVTDIFPYIYEAEGWSGQILSEEEISFTAIFKINAVKVRFMAEDEDTLVRVIKNYRYKTTRIGG</sequence>
<dbReference type="Gene3D" id="3.30.1370.80">
    <property type="entry name" value="Molybdopterin cofactor biosynthesis MoaD-related, C-terminal domain"/>
    <property type="match status" value="1"/>
</dbReference>
<comment type="caution">
    <text evidence="2">The sequence shown here is derived from an EMBL/GenBank/DDBJ whole genome shotgun (WGS) entry which is preliminary data.</text>
</comment>
<dbReference type="RefSeq" id="WP_144567443.1">
    <property type="nucleotide sequence ID" value="NZ_VIVN01000014.1"/>
</dbReference>
<keyword evidence="3" id="KW-1185">Reference proteome</keyword>
<evidence type="ECO:0000313" key="2">
    <source>
        <dbReference type="EMBL" id="TWD93643.1"/>
    </source>
</evidence>
<gene>
    <name evidence="2" type="ORF">FB550_11480</name>
</gene>
<name>A0A561CQY6_9BACI</name>
<dbReference type="Pfam" id="PF09189">
    <property type="entry name" value="MoaD_arch"/>
    <property type="match status" value="1"/>
</dbReference>
<feature type="domain" description="Molybdopterin cofactor biosynthesis MoaD-related C-terminal" evidence="1">
    <location>
        <begin position="6"/>
        <end position="90"/>
    </location>
</feature>
<dbReference type="Proteomes" id="UP000319671">
    <property type="component" value="Unassembled WGS sequence"/>
</dbReference>
<proteinExistence type="predicted"/>
<organism evidence="2 3">
    <name type="scientific">Neobacillus bataviensis</name>
    <dbReference type="NCBI Taxonomy" id="220685"/>
    <lineage>
        <taxon>Bacteria</taxon>
        <taxon>Bacillati</taxon>
        <taxon>Bacillota</taxon>
        <taxon>Bacilli</taxon>
        <taxon>Bacillales</taxon>
        <taxon>Bacillaceae</taxon>
        <taxon>Neobacillus</taxon>
    </lineage>
</organism>
<dbReference type="AlphaFoldDB" id="A0A561CQY6"/>